<sequence length="24" mass="2689">MQKCKSVSIKKMKGLTETNCEKSS</sequence>
<protein>
    <submittedName>
        <fullName evidence="1">Uncharacterized protein</fullName>
    </submittedName>
</protein>
<dbReference type="EMBL" id="GBXM01043741">
    <property type="protein sequence ID" value="JAH64836.1"/>
    <property type="molecule type" value="Transcribed_RNA"/>
</dbReference>
<evidence type="ECO:0000313" key="1">
    <source>
        <dbReference type="EMBL" id="JAH64836.1"/>
    </source>
</evidence>
<organism evidence="1">
    <name type="scientific">Anguilla anguilla</name>
    <name type="common">European freshwater eel</name>
    <name type="synonym">Muraena anguilla</name>
    <dbReference type="NCBI Taxonomy" id="7936"/>
    <lineage>
        <taxon>Eukaryota</taxon>
        <taxon>Metazoa</taxon>
        <taxon>Chordata</taxon>
        <taxon>Craniata</taxon>
        <taxon>Vertebrata</taxon>
        <taxon>Euteleostomi</taxon>
        <taxon>Actinopterygii</taxon>
        <taxon>Neopterygii</taxon>
        <taxon>Teleostei</taxon>
        <taxon>Anguilliformes</taxon>
        <taxon>Anguillidae</taxon>
        <taxon>Anguilla</taxon>
    </lineage>
</organism>
<dbReference type="AlphaFoldDB" id="A0A0E9UGJ0"/>
<accession>A0A0E9UGJ0</accession>
<name>A0A0E9UGJ0_ANGAN</name>
<reference evidence="1" key="2">
    <citation type="journal article" date="2015" name="Fish Shellfish Immunol.">
        <title>Early steps in the European eel (Anguilla anguilla)-Vibrio vulnificus interaction in the gills: Role of the RtxA13 toxin.</title>
        <authorList>
            <person name="Callol A."/>
            <person name="Pajuelo D."/>
            <person name="Ebbesson L."/>
            <person name="Teles M."/>
            <person name="MacKenzie S."/>
            <person name="Amaro C."/>
        </authorList>
    </citation>
    <scope>NUCLEOTIDE SEQUENCE</scope>
</reference>
<reference evidence="1" key="1">
    <citation type="submission" date="2014-11" db="EMBL/GenBank/DDBJ databases">
        <authorList>
            <person name="Amaro Gonzalez C."/>
        </authorList>
    </citation>
    <scope>NUCLEOTIDE SEQUENCE</scope>
</reference>
<proteinExistence type="predicted"/>